<organism evidence="2 3">
    <name type="scientific">Elaeophora elaphi</name>
    <dbReference type="NCBI Taxonomy" id="1147741"/>
    <lineage>
        <taxon>Eukaryota</taxon>
        <taxon>Metazoa</taxon>
        <taxon>Ecdysozoa</taxon>
        <taxon>Nematoda</taxon>
        <taxon>Chromadorea</taxon>
        <taxon>Rhabditida</taxon>
        <taxon>Spirurina</taxon>
        <taxon>Spiruromorpha</taxon>
        <taxon>Filarioidea</taxon>
        <taxon>Onchocercidae</taxon>
        <taxon>Elaeophora</taxon>
    </lineage>
</organism>
<dbReference type="WBParaSite" id="EEL_0001065001-mRNA-1">
    <property type="protein sequence ID" value="EEL_0001065001-mRNA-1"/>
    <property type="gene ID" value="EEL_0001065001"/>
</dbReference>
<dbReference type="STRING" id="1147741.A0A0R3S778"/>
<protein>
    <submittedName>
        <fullName evidence="3">RalA-binding protein 1</fullName>
    </submittedName>
</protein>
<evidence type="ECO:0000313" key="2">
    <source>
        <dbReference type="Proteomes" id="UP000050640"/>
    </source>
</evidence>
<feature type="coiled-coil region" evidence="1">
    <location>
        <begin position="21"/>
        <end position="76"/>
    </location>
</feature>
<accession>A0A0R3S778</accession>
<dbReference type="Proteomes" id="UP000050640">
    <property type="component" value="Unplaced"/>
</dbReference>
<sequence length="113" mass="13626">MQAHESKPVISEPILIEKERKEEWKRKRVKIIRQMLEEERRHVESLRETSVEGIQLERALQRIESLQNQLRNMEPVVTQIQDLKRCNPILPEGSLRHFSMRKMMRVAQIYLLL</sequence>
<evidence type="ECO:0000313" key="3">
    <source>
        <dbReference type="WBParaSite" id="EEL_0001065001-mRNA-1"/>
    </source>
</evidence>
<dbReference type="AlphaFoldDB" id="A0A0R3S778"/>
<reference evidence="3" key="1">
    <citation type="submission" date="2017-02" db="UniProtKB">
        <authorList>
            <consortium name="WormBaseParasite"/>
        </authorList>
    </citation>
    <scope>IDENTIFICATION</scope>
</reference>
<evidence type="ECO:0000256" key="1">
    <source>
        <dbReference type="SAM" id="Coils"/>
    </source>
</evidence>
<keyword evidence="1" id="KW-0175">Coiled coil</keyword>
<keyword evidence="2" id="KW-1185">Reference proteome</keyword>
<proteinExistence type="predicted"/>
<name>A0A0R3S778_9BILA</name>